<gene>
    <name evidence="2" type="ORF">An04g10200</name>
</gene>
<protein>
    <submittedName>
        <fullName evidence="2">Uncharacterized protein</fullName>
    </submittedName>
</protein>
<evidence type="ECO:0000256" key="1">
    <source>
        <dbReference type="SAM" id="Phobius"/>
    </source>
</evidence>
<dbReference type="RefSeq" id="XP_059603690.1">
    <property type="nucleotide sequence ID" value="XM_059747812.1"/>
</dbReference>
<proteinExistence type="predicted"/>
<reference evidence="2" key="2">
    <citation type="submission" date="2025-08" db="UniProtKB">
        <authorList>
            <consortium name="RefSeq"/>
        </authorList>
    </citation>
    <scope>IDENTIFICATION</scope>
</reference>
<evidence type="ECO:0000313" key="2">
    <source>
        <dbReference type="RefSeq" id="XP_059603690.1"/>
    </source>
</evidence>
<keyword evidence="1" id="KW-0812">Transmembrane</keyword>
<feature type="transmembrane region" description="Helical" evidence="1">
    <location>
        <begin position="237"/>
        <end position="256"/>
    </location>
</feature>
<dbReference type="KEGG" id="ang:An04g10200"/>
<organism evidence="2">
    <name type="scientific">Aspergillus niger</name>
    <dbReference type="NCBI Taxonomy" id="5061"/>
    <lineage>
        <taxon>Eukaryota</taxon>
        <taxon>Fungi</taxon>
        <taxon>Dikarya</taxon>
        <taxon>Ascomycota</taxon>
        <taxon>Pezizomycotina</taxon>
        <taxon>Eurotiomycetes</taxon>
        <taxon>Eurotiomycetidae</taxon>
        <taxon>Eurotiales</taxon>
        <taxon>Aspergillaceae</taxon>
        <taxon>Aspergillus</taxon>
        <taxon>Aspergillus subgen. Circumdati</taxon>
    </lineage>
</organism>
<dbReference type="AlphaFoldDB" id="A0AAJ8BWS7"/>
<keyword evidence="1" id="KW-1133">Transmembrane helix</keyword>
<dbReference type="GeneID" id="84591072"/>
<reference evidence="2" key="1">
    <citation type="submission" date="2025-02" db="EMBL/GenBank/DDBJ databases">
        <authorList>
            <consortium name="NCBI Genome Project"/>
        </authorList>
    </citation>
    <scope>NUCLEOTIDE SEQUENCE</scope>
</reference>
<name>A0AAJ8BWS7_ASPNG</name>
<dbReference type="VEuPathDB" id="FungiDB:An04g10200"/>
<feature type="transmembrane region" description="Helical" evidence="1">
    <location>
        <begin position="35"/>
        <end position="57"/>
    </location>
</feature>
<sequence length="264" mass="30032">MFDLITAFAIFALVIGGRAVLSSQRSVGFTRGQKIASFFSLILYLCGASLLVWALLWRDQEALYWPRPLSSRALLESSSIMKRSTVTAFRHDKDYLLILPQVAYPGRYQTATNRAIPLAQRSHPRLLSSICNLERRMLTCWCPLAIAMVLWEKDFAREPPLILSPDCYKYVSSIATIPSNNQETLLHNIWLTKSDSACWCSLGVYQPFHVSATFMLACVFSVWVNCRHPDWRNKYSFVLEASLNTGFAMASLVQFLPSQARMSW</sequence>
<feature type="transmembrane region" description="Helical" evidence="1">
    <location>
        <begin position="208"/>
        <end position="225"/>
    </location>
</feature>
<accession>A0AAJ8BWS7</accession>
<keyword evidence="1" id="KW-0472">Membrane</keyword>